<organism evidence="3 4">
    <name type="scientific">Acinetobacter bereziniae NIPH 3</name>
    <dbReference type="NCBI Taxonomy" id="1217651"/>
    <lineage>
        <taxon>Bacteria</taxon>
        <taxon>Pseudomonadati</taxon>
        <taxon>Pseudomonadota</taxon>
        <taxon>Gammaproteobacteria</taxon>
        <taxon>Moraxellales</taxon>
        <taxon>Moraxellaceae</taxon>
        <taxon>Acinetobacter</taxon>
    </lineage>
</organism>
<keyword evidence="1" id="KW-0812">Transmembrane</keyword>
<dbReference type="EMBL" id="APPK01000008">
    <property type="protein sequence ID" value="ENV23753.1"/>
    <property type="molecule type" value="Genomic_DNA"/>
</dbReference>
<reference evidence="3 4" key="1">
    <citation type="submission" date="2013-02" db="EMBL/GenBank/DDBJ databases">
        <title>The Genome Sequence of Acinetobacter bereziniae NIPH 3.</title>
        <authorList>
            <consortium name="The Broad Institute Genome Sequencing Platform"/>
            <consortium name="The Broad Institute Genome Sequencing Center for Infectious Disease"/>
            <person name="Cerqueira G."/>
            <person name="Feldgarden M."/>
            <person name="Courvalin P."/>
            <person name="Perichon B."/>
            <person name="Grillot-Courvalin C."/>
            <person name="Clermont D."/>
            <person name="Rocha E."/>
            <person name="Yoon E.-J."/>
            <person name="Nemec A."/>
            <person name="Walker B."/>
            <person name="Young S.K."/>
            <person name="Zeng Q."/>
            <person name="Gargeya S."/>
            <person name="Fitzgerald M."/>
            <person name="Haas B."/>
            <person name="Abouelleil A."/>
            <person name="Alvarado L."/>
            <person name="Arachchi H.M."/>
            <person name="Berlin A.M."/>
            <person name="Chapman S.B."/>
            <person name="Dewar J."/>
            <person name="Goldberg J."/>
            <person name="Griggs A."/>
            <person name="Gujja S."/>
            <person name="Hansen M."/>
            <person name="Howarth C."/>
            <person name="Imamovic A."/>
            <person name="Larimer J."/>
            <person name="McCowan C."/>
            <person name="Murphy C."/>
            <person name="Neiman D."/>
            <person name="Pearson M."/>
            <person name="Priest M."/>
            <person name="Roberts A."/>
            <person name="Saif S."/>
            <person name="Shea T."/>
            <person name="Sisk P."/>
            <person name="Sykes S."/>
            <person name="Wortman J."/>
            <person name="Nusbaum C."/>
            <person name="Birren B."/>
        </authorList>
    </citation>
    <scope>NUCLEOTIDE SEQUENCE [LARGE SCALE GENOMIC DNA]</scope>
    <source>
        <strain evidence="3 4">NIPH 3</strain>
    </source>
</reference>
<gene>
    <name evidence="3" type="ORF">F963_00224</name>
</gene>
<sequence>MGQLSKKSVITALVLMVSLVGVSTGAFAVTEADVTSATGAANGESVVAAGFKYLLTFVVGLYVGRKILGMFGRG</sequence>
<proteinExistence type="predicted"/>
<keyword evidence="2" id="KW-0732">Signal</keyword>
<evidence type="ECO:0000256" key="1">
    <source>
        <dbReference type="SAM" id="Phobius"/>
    </source>
</evidence>
<name>N8YW28_ACIBZ</name>
<feature type="chain" id="PRO_5004137515" evidence="2">
    <location>
        <begin position="29"/>
        <end position="74"/>
    </location>
</feature>
<dbReference type="HOGENOM" id="CLU_2679216_0_0_6"/>
<accession>N8YW28</accession>
<dbReference type="PATRIC" id="fig|1217651.3.peg.211"/>
<keyword evidence="1" id="KW-1133">Transmembrane helix</keyword>
<dbReference type="RefSeq" id="WP_004827297.1">
    <property type="nucleotide sequence ID" value="NZ_KB849464.1"/>
</dbReference>
<evidence type="ECO:0000313" key="3">
    <source>
        <dbReference type="EMBL" id="ENV23753.1"/>
    </source>
</evidence>
<keyword evidence="1" id="KW-0472">Membrane</keyword>
<comment type="caution">
    <text evidence="3">The sequence shown here is derived from an EMBL/GenBank/DDBJ whole genome shotgun (WGS) entry which is preliminary data.</text>
</comment>
<dbReference type="AlphaFoldDB" id="N8YW28"/>
<evidence type="ECO:0000256" key="2">
    <source>
        <dbReference type="SAM" id="SignalP"/>
    </source>
</evidence>
<evidence type="ECO:0000313" key="4">
    <source>
        <dbReference type="Proteomes" id="UP000013270"/>
    </source>
</evidence>
<dbReference type="Proteomes" id="UP000013270">
    <property type="component" value="Unassembled WGS sequence"/>
</dbReference>
<feature type="transmembrane region" description="Helical" evidence="1">
    <location>
        <begin position="44"/>
        <end position="64"/>
    </location>
</feature>
<protein>
    <submittedName>
        <fullName evidence="3">Uncharacterized protein</fullName>
    </submittedName>
</protein>
<feature type="signal peptide" evidence="2">
    <location>
        <begin position="1"/>
        <end position="28"/>
    </location>
</feature>